<gene>
    <name evidence="4" type="ORF">GCM10007276_09580</name>
</gene>
<dbReference type="AlphaFoldDB" id="A0A8J2VKD2"/>
<dbReference type="RefSeq" id="WP_188408531.1">
    <property type="nucleotide sequence ID" value="NZ_BMCP01000001.1"/>
</dbReference>
<dbReference type="GO" id="GO:0046872">
    <property type="term" value="F:metal ion binding"/>
    <property type="evidence" value="ECO:0007669"/>
    <property type="project" value="InterPro"/>
</dbReference>
<feature type="chain" id="PRO_5035237536" evidence="1">
    <location>
        <begin position="22"/>
        <end position="445"/>
    </location>
</feature>
<dbReference type="Pfam" id="PF05193">
    <property type="entry name" value="Peptidase_M16_C"/>
    <property type="match status" value="1"/>
</dbReference>
<keyword evidence="1" id="KW-0732">Signal</keyword>
<dbReference type="PANTHER" id="PTHR11851">
    <property type="entry name" value="METALLOPROTEASE"/>
    <property type="match status" value="1"/>
</dbReference>
<dbReference type="PANTHER" id="PTHR11851:SF224">
    <property type="entry name" value="PROCESSING PROTEASE"/>
    <property type="match status" value="1"/>
</dbReference>
<comment type="caution">
    <text evidence="4">The sequence shown here is derived from an EMBL/GenBank/DDBJ whole genome shotgun (WGS) entry which is preliminary data.</text>
</comment>
<accession>A0A8J2VKD2</accession>
<feature type="domain" description="Peptidase M16 N-terminal" evidence="2">
    <location>
        <begin position="39"/>
        <end position="182"/>
    </location>
</feature>
<feature type="signal peptide" evidence="1">
    <location>
        <begin position="1"/>
        <end position="21"/>
    </location>
</feature>
<reference evidence="4" key="2">
    <citation type="submission" date="2020-09" db="EMBL/GenBank/DDBJ databases">
        <authorList>
            <person name="Sun Q."/>
            <person name="Sedlacek I."/>
        </authorList>
    </citation>
    <scope>NUCLEOTIDE SEQUENCE</scope>
    <source>
        <strain evidence="4">CCM 7684</strain>
    </source>
</reference>
<evidence type="ECO:0000313" key="5">
    <source>
        <dbReference type="Proteomes" id="UP000602745"/>
    </source>
</evidence>
<dbReference type="SUPFAM" id="SSF63411">
    <property type="entry name" value="LuxS/MPP-like metallohydrolase"/>
    <property type="match status" value="2"/>
</dbReference>
<evidence type="ECO:0000259" key="2">
    <source>
        <dbReference type="Pfam" id="PF00675"/>
    </source>
</evidence>
<dbReference type="Pfam" id="PF00675">
    <property type="entry name" value="Peptidase_M16"/>
    <property type="match status" value="1"/>
</dbReference>
<reference evidence="4" key="1">
    <citation type="journal article" date="2014" name="Int. J. Syst. Evol. Microbiol.">
        <title>Complete genome sequence of Corynebacterium casei LMG S-19264T (=DSM 44701T), isolated from a smear-ripened cheese.</title>
        <authorList>
            <consortium name="US DOE Joint Genome Institute (JGI-PGF)"/>
            <person name="Walter F."/>
            <person name="Albersmeier A."/>
            <person name="Kalinowski J."/>
            <person name="Ruckert C."/>
        </authorList>
    </citation>
    <scope>NUCLEOTIDE SEQUENCE</scope>
    <source>
        <strain evidence="4">CCM 7684</strain>
    </source>
</reference>
<dbReference type="EMBL" id="BMCP01000001">
    <property type="protein sequence ID" value="GGE34288.1"/>
    <property type="molecule type" value="Genomic_DNA"/>
</dbReference>
<evidence type="ECO:0000313" key="4">
    <source>
        <dbReference type="EMBL" id="GGE34288.1"/>
    </source>
</evidence>
<evidence type="ECO:0000256" key="1">
    <source>
        <dbReference type="SAM" id="SignalP"/>
    </source>
</evidence>
<feature type="domain" description="Peptidase M16 C-terminal" evidence="3">
    <location>
        <begin position="188"/>
        <end position="364"/>
    </location>
</feature>
<protein>
    <submittedName>
        <fullName evidence="4">Peptidase M16</fullName>
    </submittedName>
</protein>
<dbReference type="InterPro" id="IPR011249">
    <property type="entry name" value="Metalloenz_LuxS/M16"/>
</dbReference>
<name>A0A8J2VKD2_9RHOB</name>
<keyword evidence="5" id="KW-1185">Reference proteome</keyword>
<dbReference type="Gene3D" id="3.30.830.10">
    <property type="entry name" value="Metalloenzyme, LuxS/M16 peptidase-like"/>
    <property type="match status" value="2"/>
</dbReference>
<evidence type="ECO:0000259" key="3">
    <source>
        <dbReference type="Pfam" id="PF05193"/>
    </source>
</evidence>
<sequence>MISRLLLVVAMSLAVALPAKSETRIEEVTSPKGIKAWLVHDTTLPIVALEFAFRGGAVQDAKGRDGTANMVSGLLDEGAGELKAQEFQSRLEDSAVELSFDTRYDSFFGSLRTLSANEDEAFDLLKLAVTSPRFDQDAIDRIRAQVMARIRQNSTNPEALAHYNFQEQAFPGHPYGREVEGTAETVTSITRDDLVTFHRNNFARDNLVVTAVGAIDAETLGRRLDEAFGDLPATAEITPAAPATLTNVGTLTVVEMDTPQTAISFGRPGPLRKNEDFMAYYVLNHILGGGTFTSRLFNEVREKRGLSYGVFTGLFPLSASGYVMGQVATRNDRAGEAVSVIRDEFRKLAAEPPSEEEIAKAKKYLIGSFALRFDSSNKIARNLLQFQIDNLGIDFINERNALIEAVTREDLARAAKSLLGDGELLVVAVGKPEGLESTGTSSGDR</sequence>
<dbReference type="InterPro" id="IPR050361">
    <property type="entry name" value="MPP/UQCRC_Complex"/>
</dbReference>
<dbReference type="InterPro" id="IPR011765">
    <property type="entry name" value="Pept_M16_N"/>
</dbReference>
<proteinExistence type="predicted"/>
<dbReference type="InterPro" id="IPR007863">
    <property type="entry name" value="Peptidase_M16_C"/>
</dbReference>
<organism evidence="4 5">
    <name type="scientific">Agaricicola taiwanensis</name>
    <dbReference type="NCBI Taxonomy" id="591372"/>
    <lineage>
        <taxon>Bacteria</taxon>
        <taxon>Pseudomonadati</taxon>
        <taxon>Pseudomonadota</taxon>
        <taxon>Alphaproteobacteria</taxon>
        <taxon>Rhodobacterales</taxon>
        <taxon>Paracoccaceae</taxon>
        <taxon>Agaricicola</taxon>
    </lineage>
</organism>
<dbReference type="Proteomes" id="UP000602745">
    <property type="component" value="Unassembled WGS sequence"/>
</dbReference>